<dbReference type="EMBL" id="CP001177">
    <property type="protein sequence ID" value="ACJ79176.1"/>
    <property type="molecule type" value="Genomic_DNA"/>
</dbReference>
<name>B7HSD5_BACC7</name>
<protein>
    <submittedName>
        <fullName evidence="1">Uncharacterized protein</fullName>
    </submittedName>
</protein>
<reference evidence="1 2" key="1">
    <citation type="submission" date="2008-10" db="EMBL/GenBank/DDBJ databases">
        <title>Genome sequence of Bacillus cereus AH187.</title>
        <authorList>
            <person name="Dodson R.J."/>
            <person name="Durkin A.S."/>
            <person name="Rosovitz M.J."/>
            <person name="Rasko D.A."/>
            <person name="Kolsto A.B."/>
            <person name="Okstad O.A."/>
            <person name="Ravel J."/>
            <person name="Sutton G."/>
        </authorList>
    </citation>
    <scope>NUCLEOTIDE SEQUENCE [LARGE SCALE GENOMIC DNA]</scope>
    <source>
        <strain evidence="1 2">AH187</strain>
    </source>
</reference>
<proteinExistence type="predicted"/>
<evidence type="ECO:0000313" key="2">
    <source>
        <dbReference type="Proteomes" id="UP000002214"/>
    </source>
</evidence>
<organism evidence="1 2">
    <name type="scientific">Bacillus cereus (strain AH187)</name>
    <dbReference type="NCBI Taxonomy" id="405534"/>
    <lineage>
        <taxon>Bacteria</taxon>
        <taxon>Bacillati</taxon>
        <taxon>Bacillota</taxon>
        <taxon>Bacilli</taxon>
        <taxon>Bacillales</taxon>
        <taxon>Bacillaceae</taxon>
        <taxon>Bacillus</taxon>
        <taxon>Bacillus cereus group</taxon>
    </lineage>
</organism>
<dbReference type="Proteomes" id="UP000002214">
    <property type="component" value="Chromosome"/>
</dbReference>
<sequence>MLFRNEREQNKKEHHASVLFKIGGNTLSWIVRLKVYGVEEK</sequence>
<dbReference type="HOGENOM" id="CLU_3265209_0_0_9"/>
<accession>B7HSD5</accession>
<gene>
    <name evidence="1" type="ordered locus">BCAH187_A2673</name>
</gene>
<dbReference type="KEGG" id="bcr:BCAH187_A2673"/>
<evidence type="ECO:0000313" key="1">
    <source>
        <dbReference type="EMBL" id="ACJ79176.1"/>
    </source>
</evidence>
<dbReference type="AlphaFoldDB" id="B7HSD5"/>